<dbReference type="PANTHER" id="PTHR12811">
    <property type="entry name" value="VACUOLAR PROTEIN SORTING VPS16"/>
    <property type="match status" value="1"/>
</dbReference>
<dbReference type="InterPro" id="IPR006926">
    <property type="entry name" value="Vps16_N"/>
</dbReference>
<sequence length="490" mass="54558">MALISDWTLLGDDVFYRKHEVYSMDWGGGINLGDFMVAAAPYGGPLALTRDETKFTKTHQTGKPLIFIFSSSGKKISSFKWTSGFLVTLGWSRGEDLVCVQEDGAVLLHDMFGNYQHTFNMGQEAKDTHILSAQVFTSYRETGVAVLTKSNRIFMVNNIHEPKTRKYPDLPGGSVTCWCVVREERHSNVLVSQGRDLLLLNHIDERPQALYPEWNEPGGFVVEMSVSTNSRHIALLSDSGKLWIGSSDIRIKYCEYDAKSQVKPKQMAWCGTGSVVLVWEVTLEVVSVNGEATSYYLDSSSHLAQEADGVRVIGSTCHDLLQKSLVIVMQIDCSVLYLWPFGSIGHGRGLTLNTFGYRTRRANSAPLDSQTGAPTCSPSSGLAWVVSFSSSAALGELFETKTFIYHIRNFLCRDLSVSLMARPRGVHSTGHLTHRKKFRLLSLKLTHEHLTGCDHAGISRQGRRAHLPAGQIVPQHEIHTSHRKLINQPY</sequence>
<evidence type="ECO:0000313" key="2">
    <source>
        <dbReference type="EMBL" id="KAG0719366.1"/>
    </source>
</evidence>
<dbReference type="EMBL" id="JACEEZ010014617">
    <property type="protein sequence ID" value="KAG0719366.1"/>
    <property type="molecule type" value="Genomic_DNA"/>
</dbReference>
<dbReference type="GO" id="GO:0042144">
    <property type="term" value="P:vacuole fusion, non-autophagic"/>
    <property type="evidence" value="ECO:0007669"/>
    <property type="project" value="TreeGrafter"/>
</dbReference>
<evidence type="ECO:0000313" key="3">
    <source>
        <dbReference type="Proteomes" id="UP000770661"/>
    </source>
</evidence>
<protein>
    <submittedName>
        <fullName evidence="2">Vacuolar protein sorting-associated protein 16</fullName>
    </submittedName>
</protein>
<feature type="domain" description="Vps16 N-terminal" evidence="1">
    <location>
        <begin position="4"/>
        <end position="323"/>
    </location>
</feature>
<dbReference type="PANTHER" id="PTHR12811:SF0">
    <property type="entry name" value="VACUOLAR PROTEIN SORTING-ASSOCIATED PROTEIN 16 HOMOLOG"/>
    <property type="match status" value="1"/>
</dbReference>
<dbReference type="Pfam" id="PF04841">
    <property type="entry name" value="Vps16_N"/>
    <property type="match status" value="1"/>
</dbReference>
<dbReference type="Proteomes" id="UP000770661">
    <property type="component" value="Unassembled WGS sequence"/>
</dbReference>
<organism evidence="2 3">
    <name type="scientific">Chionoecetes opilio</name>
    <name type="common">Atlantic snow crab</name>
    <name type="synonym">Cancer opilio</name>
    <dbReference type="NCBI Taxonomy" id="41210"/>
    <lineage>
        <taxon>Eukaryota</taxon>
        <taxon>Metazoa</taxon>
        <taxon>Ecdysozoa</taxon>
        <taxon>Arthropoda</taxon>
        <taxon>Crustacea</taxon>
        <taxon>Multicrustacea</taxon>
        <taxon>Malacostraca</taxon>
        <taxon>Eumalacostraca</taxon>
        <taxon>Eucarida</taxon>
        <taxon>Decapoda</taxon>
        <taxon>Pleocyemata</taxon>
        <taxon>Brachyura</taxon>
        <taxon>Eubrachyura</taxon>
        <taxon>Majoidea</taxon>
        <taxon>Majidae</taxon>
        <taxon>Chionoecetes</taxon>
    </lineage>
</organism>
<dbReference type="GO" id="GO:0005768">
    <property type="term" value="C:endosome"/>
    <property type="evidence" value="ECO:0007669"/>
    <property type="project" value="TreeGrafter"/>
</dbReference>
<keyword evidence="3" id="KW-1185">Reference proteome</keyword>
<dbReference type="GO" id="GO:0003779">
    <property type="term" value="F:actin binding"/>
    <property type="evidence" value="ECO:0007669"/>
    <property type="project" value="TreeGrafter"/>
</dbReference>
<proteinExistence type="predicted"/>
<reference evidence="2" key="1">
    <citation type="submission" date="2020-07" db="EMBL/GenBank/DDBJ databases">
        <title>The High-quality genome of the commercially important snow crab, Chionoecetes opilio.</title>
        <authorList>
            <person name="Jeong J.-H."/>
            <person name="Ryu S."/>
        </authorList>
    </citation>
    <scope>NUCLEOTIDE SEQUENCE</scope>
    <source>
        <strain evidence="2">MADBK_172401_WGS</strain>
        <tissue evidence="2">Digestive gland</tissue>
    </source>
</reference>
<dbReference type="AlphaFoldDB" id="A0A8J4Y9V1"/>
<dbReference type="InterPro" id="IPR036322">
    <property type="entry name" value="WD40_repeat_dom_sf"/>
</dbReference>
<evidence type="ECO:0000259" key="1">
    <source>
        <dbReference type="Pfam" id="PF04841"/>
    </source>
</evidence>
<dbReference type="GO" id="GO:0006886">
    <property type="term" value="P:intracellular protein transport"/>
    <property type="evidence" value="ECO:0007669"/>
    <property type="project" value="InterPro"/>
</dbReference>
<comment type="caution">
    <text evidence="2">The sequence shown here is derived from an EMBL/GenBank/DDBJ whole genome shotgun (WGS) entry which is preliminary data.</text>
</comment>
<dbReference type="InterPro" id="IPR016534">
    <property type="entry name" value="VPS16"/>
</dbReference>
<dbReference type="GO" id="GO:0030897">
    <property type="term" value="C:HOPS complex"/>
    <property type="evidence" value="ECO:0007669"/>
    <property type="project" value="TreeGrafter"/>
</dbReference>
<gene>
    <name evidence="2" type="primary">VPS16_0</name>
    <name evidence="2" type="ORF">GWK47_050612</name>
</gene>
<dbReference type="SUPFAM" id="SSF50978">
    <property type="entry name" value="WD40 repeat-like"/>
    <property type="match status" value="1"/>
</dbReference>
<dbReference type="GO" id="GO:0016197">
    <property type="term" value="P:endosomal transport"/>
    <property type="evidence" value="ECO:0007669"/>
    <property type="project" value="TreeGrafter"/>
</dbReference>
<accession>A0A8J4Y9V1</accession>
<name>A0A8J4Y9V1_CHIOP</name>
<dbReference type="OrthoDB" id="1792at2759"/>
<dbReference type="GO" id="GO:0005765">
    <property type="term" value="C:lysosomal membrane"/>
    <property type="evidence" value="ECO:0007669"/>
    <property type="project" value="TreeGrafter"/>
</dbReference>